<accession>A0A8R1UMV7</accession>
<proteinExistence type="predicted"/>
<reference evidence="1" key="2">
    <citation type="submission" date="2022-06" db="UniProtKB">
        <authorList>
            <consortium name="EnsemblMetazoa"/>
        </authorList>
    </citation>
    <scope>IDENTIFICATION</scope>
    <source>
        <strain evidence="1">PS312</strain>
    </source>
</reference>
<sequence length="334" mass="37833">MSAISIPCRVAPPPPSYSKNDDCCSITTTRSSFTASDRALFNRQAQKRVKHTANVIDTSHPLHADFSCSQCYPVNSSIRQKIIASRSKRIDTGYNFKELLKPTRIESPLTEEELMHAYQSLLCPHQSIAMARATSVISYKGEASNLESRLIGSIIRWILSNDTCILKSDIAIIPTKFCEMCSSYDLEILEDETSIVEKLYSLRDQNPGRLLLILPRRMEPEDWACSKSVIVYLACKNWEIFMVQAPPKLSSSRLHFNQTDERLCYFGEDLDGIDADIRSRLHIATNTSNVYRGFWPISLAAARNPHIIFQWFGATPKHENRSDSGIVLHRYPGV</sequence>
<organism evidence="1 2">
    <name type="scientific">Pristionchus pacificus</name>
    <name type="common">Parasitic nematode worm</name>
    <dbReference type="NCBI Taxonomy" id="54126"/>
    <lineage>
        <taxon>Eukaryota</taxon>
        <taxon>Metazoa</taxon>
        <taxon>Ecdysozoa</taxon>
        <taxon>Nematoda</taxon>
        <taxon>Chromadorea</taxon>
        <taxon>Rhabditida</taxon>
        <taxon>Rhabditina</taxon>
        <taxon>Diplogasteromorpha</taxon>
        <taxon>Diplogasteroidea</taxon>
        <taxon>Neodiplogasteridae</taxon>
        <taxon>Pristionchus</taxon>
    </lineage>
</organism>
<dbReference type="Proteomes" id="UP000005239">
    <property type="component" value="Unassembled WGS sequence"/>
</dbReference>
<keyword evidence="2" id="KW-1185">Reference proteome</keyword>
<evidence type="ECO:0000313" key="2">
    <source>
        <dbReference type="Proteomes" id="UP000005239"/>
    </source>
</evidence>
<name>A0A2A6CXQ6_PRIPA</name>
<accession>A0A2A6CXQ6</accession>
<reference evidence="2" key="1">
    <citation type="journal article" date="2008" name="Nat. Genet.">
        <title>The Pristionchus pacificus genome provides a unique perspective on nematode lifestyle and parasitism.</title>
        <authorList>
            <person name="Dieterich C."/>
            <person name="Clifton S.W."/>
            <person name="Schuster L.N."/>
            <person name="Chinwalla A."/>
            <person name="Delehaunty K."/>
            <person name="Dinkelacker I."/>
            <person name="Fulton L."/>
            <person name="Fulton R."/>
            <person name="Godfrey J."/>
            <person name="Minx P."/>
            <person name="Mitreva M."/>
            <person name="Roeseler W."/>
            <person name="Tian H."/>
            <person name="Witte H."/>
            <person name="Yang S.P."/>
            <person name="Wilson R.K."/>
            <person name="Sommer R.J."/>
        </authorList>
    </citation>
    <scope>NUCLEOTIDE SEQUENCE [LARGE SCALE GENOMIC DNA]</scope>
    <source>
        <strain evidence="2">PS312</strain>
    </source>
</reference>
<protein>
    <submittedName>
        <fullName evidence="1">Uncharacterized protein</fullName>
    </submittedName>
</protein>
<dbReference type="EnsemblMetazoa" id="PPA36277.1">
    <property type="protein sequence ID" value="PPA36277.1"/>
    <property type="gene ID" value="WBGene00274646"/>
</dbReference>
<evidence type="ECO:0000313" key="1">
    <source>
        <dbReference type="EnsemblMetazoa" id="PPA36277.1"/>
    </source>
</evidence>
<dbReference type="AlphaFoldDB" id="A0A2A6CXQ6"/>
<gene>
    <name evidence="1" type="primary">WBGene00274646</name>
</gene>